<dbReference type="Pfam" id="PF07593">
    <property type="entry name" value="UnbV_ASPIC"/>
    <property type="match status" value="1"/>
</dbReference>
<accession>A0ABX7I6P9</accession>
<reference evidence="3 4" key="1">
    <citation type="submission" date="2020-06" db="EMBL/GenBank/DDBJ databases">
        <title>Dyadobacter sandarakinus sp. nov., isolated from the soil of the Arctic Yellow River Station.</title>
        <authorList>
            <person name="Zhang Y."/>
            <person name="Peng F."/>
        </authorList>
    </citation>
    <scope>NUCLEOTIDE SEQUENCE [LARGE SCALE GENOMIC DNA]</scope>
    <source>
        <strain evidence="3 4">Q3-56</strain>
    </source>
</reference>
<keyword evidence="1" id="KW-0732">Signal</keyword>
<dbReference type="Pfam" id="PF13517">
    <property type="entry name" value="FG-GAP_3"/>
    <property type="match status" value="4"/>
</dbReference>
<dbReference type="EMBL" id="CP056775">
    <property type="protein sequence ID" value="QRR01786.1"/>
    <property type="molecule type" value="Genomic_DNA"/>
</dbReference>
<organism evidence="3 4">
    <name type="scientific">Dyadobacter sandarakinus</name>
    <dbReference type="NCBI Taxonomy" id="2747268"/>
    <lineage>
        <taxon>Bacteria</taxon>
        <taxon>Pseudomonadati</taxon>
        <taxon>Bacteroidota</taxon>
        <taxon>Cytophagia</taxon>
        <taxon>Cytophagales</taxon>
        <taxon>Spirosomataceae</taxon>
        <taxon>Dyadobacter</taxon>
    </lineage>
</organism>
<name>A0ABX7I6P9_9BACT</name>
<protein>
    <submittedName>
        <fullName evidence="3">VCBS repeat-containing protein</fullName>
    </submittedName>
</protein>
<evidence type="ECO:0000256" key="1">
    <source>
        <dbReference type="ARBA" id="ARBA00022729"/>
    </source>
</evidence>
<evidence type="ECO:0000313" key="4">
    <source>
        <dbReference type="Proteomes" id="UP000612680"/>
    </source>
</evidence>
<feature type="domain" description="ASPIC/UnbV" evidence="2">
    <location>
        <begin position="530"/>
        <end position="591"/>
    </location>
</feature>
<dbReference type="PROSITE" id="PS51257">
    <property type="entry name" value="PROKAR_LIPOPROTEIN"/>
    <property type="match status" value="1"/>
</dbReference>
<dbReference type="Proteomes" id="UP000612680">
    <property type="component" value="Chromosome"/>
</dbReference>
<dbReference type="PANTHER" id="PTHR16026:SF0">
    <property type="entry name" value="CARTILAGE ACIDIC PROTEIN 1"/>
    <property type="match status" value="1"/>
</dbReference>
<dbReference type="SUPFAM" id="SSF69318">
    <property type="entry name" value="Integrin alpha N-terminal domain"/>
    <property type="match status" value="3"/>
</dbReference>
<dbReference type="RefSeq" id="WP_204655764.1">
    <property type="nucleotide sequence ID" value="NZ_CP056775.1"/>
</dbReference>
<proteinExistence type="predicted"/>
<gene>
    <name evidence="3" type="ORF">HWI92_13130</name>
</gene>
<dbReference type="Gene3D" id="2.130.10.130">
    <property type="entry name" value="Integrin alpha, N-terminal"/>
    <property type="match status" value="4"/>
</dbReference>
<dbReference type="InterPro" id="IPR028994">
    <property type="entry name" value="Integrin_alpha_N"/>
</dbReference>
<dbReference type="PANTHER" id="PTHR16026">
    <property type="entry name" value="CARTILAGE ACIDIC PROTEIN 1"/>
    <property type="match status" value="1"/>
</dbReference>
<dbReference type="InterPro" id="IPR027039">
    <property type="entry name" value="Crtac1"/>
</dbReference>
<keyword evidence="4" id="KW-1185">Reference proteome</keyword>
<evidence type="ECO:0000259" key="2">
    <source>
        <dbReference type="Pfam" id="PF07593"/>
    </source>
</evidence>
<dbReference type="InterPro" id="IPR011519">
    <property type="entry name" value="UnbV_ASPIC"/>
</dbReference>
<dbReference type="InterPro" id="IPR013517">
    <property type="entry name" value="FG-GAP"/>
</dbReference>
<evidence type="ECO:0000313" key="3">
    <source>
        <dbReference type="EMBL" id="QRR01786.1"/>
    </source>
</evidence>
<sequence>MKNTCVFLFIVLFAASCKNKKDTLFTLLPPGETGVEFNNFIEEDESENVLNYGYFYNGGGVAAADFNNDGLTDLYFTGNMVANKLYLNKGNLEFDDVSEKSGTNLNEGWKTGVSLVDINDDGWIDIFVCRAGAQDPRLRTKLLYVNNGKTADGIPNFTEKAAQYGLDDRSYTTQAVFFDYDRDGDTDCFLLNHSVQKYAGFSNLIESYRQQRNDAYGNKMLRNDGGRFTNVTDSTGIVSNVLSFGLGVNVSDFNNDGWQDLYISNDYNENDYLYLNQQNGTFKEVIREATGHVSLYSMGTDAADINNDGLVDVLTLDMLPASNERIKLTAGDDNFDKYQQLLRAGFHDQSMRNMLQLNNGVNADGVPVFSEIGQLAGVSNTDWSWAALMADFDNDGWKDIFISNGYARDYTNMEFLKYSTDIQMQAGQGKKAPGQIEIIREMPPINEPNYIFHNQKNLTFSRKVEEWGFDEKSQSNGAIYADLDNDGDLDLVTSNVNQKAFVYRNNAESKGAAKYLDIKLQSPKYAFLAGTKVQLYAGGLAQMQSFIPVRGFQSSLWGPAHFGLGNAAQADSVKVTWADGKVQTVRPPSGTKALTINYTDAKPVPQQPAPEPKPEWSPASLVDFTHREDMRNDFRIQTLLPVMLSYQGPHFAKADLNGDGTDDFYIGGSRGQAGALFISDHGKFRKSNQAVFEKDLAYEDGDMAFFDADGDGDMDLLVTSAGYELNAGDPLLLPRLYLNNHGSWERGTLPAVGANAAAVAVADLDKDGAMDVFLGSRVVPGRFPESAGGVLLHNDGKGNFTDVTASAAPSLAKAGMITDAAFADMDRDGYPELLLTTDWMPVKVYANKKGKLTDASESMGTEALNGCWNTVQPADLDGDGDVDFVVGNMGNNWQWNVTSSAGLSLYAADFDNLNRIVPLISVTEDGKEYPYASRDELLDQVPSLKKKYTNYLLYAKATLPDILPAEKLSRATHLSAREFRSGILENKNGKLVFRALPVEAQFAPVYAITLCDVDGDGRQDLLLGGNQKQTRVRIGRNDASLVQVFLNKGALSFAYLPQSKSGLYIKGDVRDLTTVTAGGKTYLLAGLNNAPLQSYVLRR</sequence>